<comment type="caution">
    <text evidence="3">The sequence shown here is derived from an EMBL/GenBank/DDBJ whole genome shotgun (WGS) entry which is preliminary data.</text>
</comment>
<evidence type="ECO:0000313" key="3">
    <source>
        <dbReference type="EMBL" id="RLV80749.1"/>
    </source>
</evidence>
<feature type="transmembrane region" description="Helical" evidence="2">
    <location>
        <begin position="15"/>
        <end position="36"/>
    </location>
</feature>
<gene>
    <name evidence="3" type="ORF">D3C57_120230</name>
</gene>
<proteinExistence type="predicted"/>
<feature type="transmembrane region" description="Helical" evidence="2">
    <location>
        <begin position="102"/>
        <end position="122"/>
    </location>
</feature>
<protein>
    <recommendedName>
        <fullName evidence="5">DUF2637 domain-containing protein</fullName>
    </recommendedName>
</protein>
<evidence type="ECO:0000256" key="1">
    <source>
        <dbReference type="SAM" id="MobiDB-lite"/>
    </source>
</evidence>
<dbReference type="KEGG" id="src:M271_23300"/>
<accession>A0A0A0NJ87</accession>
<evidence type="ECO:0008006" key="5">
    <source>
        <dbReference type="Google" id="ProtNLM"/>
    </source>
</evidence>
<feature type="region of interest" description="Disordered" evidence="1">
    <location>
        <begin position="250"/>
        <end position="276"/>
    </location>
</feature>
<keyword evidence="2" id="KW-0812">Transmembrane</keyword>
<dbReference type="HOGENOM" id="CLU_823649_0_0_11"/>
<keyword evidence="2" id="KW-0472">Membrane</keyword>
<dbReference type="Proteomes" id="UP000281594">
    <property type="component" value="Unassembled WGS sequence"/>
</dbReference>
<organism evidence="3 4">
    <name type="scientific">Streptomyces rapamycinicus (strain ATCC 29253 / DSM 41530 / NRRL 5491 / AYB-994)</name>
    <name type="common">Streptomyces hygroscopicus (strain ATCC 29253)</name>
    <dbReference type="NCBI Taxonomy" id="1343740"/>
    <lineage>
        <taxon>Bacteria</taxon>
        <taxon>Bacillati</taxon>
        <taxon>Actinomycetota</taxon>
        <taxon>Actinomycetes</taxon>
        <taxon>Kitasatosporales</taxon>
        <taxon>Streptomycetaceae</taxon>
        <taxon>Streptomyces</taxon>
        <taxon>Streptomyces violaceusniger group</taxon>
    </lineage>
</organism>
<name>A0A0A0NJ87_STRRN</name>
<reference evidence="3 4" key="1">
    <citation type="journal article" date="2018" name="J. Biol. Chem.">
        <title>Discovery of the actinoplanic acid pathway in Streptomyces rapamycinicus reveals a genetically conserved synergism with rapamycin.</title>
        <authorList>
            <person name="Mrak P."/>
            <person name="Krastel P."/>
            <person name="Pivk Lukancic P."/>
            <person name="Tao J."/>
            <person name="Pistorius D."/>
            <person name="Moore C.M."/>
        </authorList>
    </citation>
    <scope>NUCLEOTIDE SEQUENCE [LARGE SCALE GENOMIC DNA]</scope>
    <source>
        <strain evidence="3 4">NRRL 5491</strain>
    </source>
</reference>
<dbReference type="AlphaFoldDB" id="A0A0A0NJ87"/>
<dbReference type="eggNOG" id="ENOG502ZKUX">
    <property type="taxonomic scope" value="Bacteria"/>
</dbReference>
<dbReference type="EMBL" id="QYCY01000001">
    <property type="protein sequence ID" value="RLV80749.1"/>
    <property type="molecule type" value="Genomic_DNA"/>
</dbReference>
<feature type="region of interest" description="Disordered" evidence="1">
    <location>
        <begin position="321"/>
        <end position="344"/>
    </location>
</feature>
<dbReference type="STRING" id="1343740.M271_23300"/>
<keyword evidence="2" id="KW-1133">Transmembrane helix</keyword>
<evidence type="ECO:0000313" key="4">
    <source>
        <dbReference type="Proteomes" id="UP000281594"/>
    </source>
</evidence>
<evidence type="ECO:0000256" key="2">
    <source>
        <dbReference type="SAM" id="Phobius"/>
    </source>
</evidence>
<sequence length="344" mass="36119">MNREIWRTLTSASTAWRAALTIVSLAAIATTGWSLYAVARHYDAPEGISGAAVAVFDGAAYACLHLSSEASKAGRSAAGARLATLVMTGTSVYLNVFHADLIGGGLAAALLFSVPTLALLAVSELSWAGPRAEARAQLGERPFRLPAFGGWAWLLAPKLAGATVKRRAVDHIEHAGQRSPKDPSPVPSRRATDILRDRFAEMDPADAIRIAHDAQPDMPPPELAALLITYGVIVDAVQVALILNGRPPSIDLDRDDDGDADDAHQDAPQVPALPPVTKSQAIIDAASHLGTSASAADIAKRVERINRITVDPGYVRAVLSREAKKARQTPQSDEGVGQGGGGYA</sequence>
<dbReference type="RefSeq" id="WP_020869611.1">
    <property type="nucleotide sequence ID" value="NC_022785.1"/>
</dbReference>